<feature type="region of interest" description="Disordered" evidence="1">
    <location>
        <begin position="27"/>
        <end position="71"/>
    </location>
</feature>
<evidence type="ECO:0000256" key="1">
    <source>
        <dbReference type="SAM" id="MobiDB-lite"/>
    </source>
</evidence>
<accession>A0ABV1RWH4</accession>
<dbReference type="RefSeq" id="WP_350412937.1">
    <property type="nucleotide sequence ID" value="NZ_JBEOKT010000011.1"/>
</dbReference>
<protein>
    <recommendedName>
        <fullName evidence="4">DUF4595 domain-containing protein</fullName>
    </recommendedName>
</protein>
<feature type="compositionally biased region" description="Pro residues" evidence="1">
    <location>
        <begin position="33"/>
        <end position="67"/>
    </location>
</feature>
<gene>
    <name evidence="2" type="ORF">ABS362_13050</name>
</gene>
<name>A0ABV1RWH4_9BACT</name>
<sequence length="283" mass="31807">MKITHLLILAGLSLTATLTSCEKEHIAPVTRPDQPPVSQPTTPAPTTPPPTTTPPNNTPPNNTPPPVTTSSLLTEMGTRILKYDTQGRLIEVGYSDQMYLGYTIVYEGNKPVRLNYKTGGWVIYRYEGDKVVEATSYYGENLVNYHYDFEYEGDRMVKETTMSYARSDVGQLGISNYKYDANGNLTEISVRWSTSNKPEDLTNPSVITFGAYDSNPNPVPLAYGNYYLPNVKLSTNNPGYRDAGLGKEYYSYEYHESGMPAKRTTTLQAFPYAQPFREQYTYK</sequence>
<dbReference type="EMBL" id="JBEOKT010000011">
    <property type="protein sequence ID" value="MER2998477.1"/>
    <property type="molecule type" value="Genomic_DNA"/>
</dbReference>
<keyword evidence="3" id="KW-1185">Reference proteome</keyword>
<organism evidence="2 3">
    <name type="scientific">Pontibacter populi</name>
    <dbReference type="NCBI Taxonomy" id="890055"/>
    <lineage>
        <taxon>Bacteria</taxon>
        <taxon>Pseudomonadati</taxon>
        <taxon>Bacteroidota</taxon>
        <taxon>Cytophagia</taxon>
        <taxon>Cytophagales</taxon>
        <taxon>Hymenobacteraceae</taxon>
        <taxon>Pontibacter</taxon>
    </lineage>
</organism>
<reference evidence="2 3" key="1">
    <citation type="submission" date="2024-06" db="EMBL/GenBank/DDBJ databases">
        <title>Pontibacter populi HYL7-15.</title>
        <authorList>
            <person name="Kim M.K."/>
        </authorList>
    </citation>
    <scope>NUCLEOTIDE SEQUENCE [LARGE SCALE GENOMIC DNA]</scope>
    <source>
        <strain evidence="2 3">HYL7-15</strain>
    </source>
</reference>
<dbReference type="Proteomes" id="UP001476807">
    <property type="component" value="Unassembled WGS sequence"/>
</dbReference>
<evidence type="ECO:0000313" key="3">
    <source>
        <dbReference type="Proteomes" id="UP001476807"/>
    </source>
</evidence>
<evidence type="ECO:0008006" key="4">
    <source>
        <dbReference type="Google" id="ProtNLM"/>
    </source>
</evidence>
<proteinExistence type="predicted"/>
<evidence type="ECO:0000313" key="2">
    <source>
        <dbReference type="EMBL" id="MER2998477.1"/>
    </source>
</evidence>
<comment type="caution">
    <text evidence="2">The sequence shown here is derived from an EMBL/GenBank/DDBJ whole genome shotgun (WGS) entry which is preliminary data.</text>
</comment>
<dbReference type="PROSITE" id="PS51257">
    <property type="entry name" value="PROKAR_LIPOPROTEIN"/>
    <property type="match status" value="1"/>
</dbReference>